<dbReference type="InterPro" id="IPR027266">
    <property type="entry name" value="TrmE/GcvT-like"/>
</dbReference>
<proteinExistence type="predicted"/>
<name>A0A378SUP5_9MYCO</name>
<dbReference type="SUPFAM" id="SSF103025">
    <property type="entry name" value="Folate-binding domain"/>
    <property type="match status" value="1"/>
</dbReference>
<accession>A0A378SUP5</accession>
<keyword evidence="1" id="KW-0809">Transit peptide</keyword>
<dbReference type="Gene3D" id="3.30.1360.120">
    <property type="entry name" value="Probable tRNA modification gtpase trme, domain 1"/>
    <property type="match status" value="1"/>
</dbReference>
<evidence type="ECO:0000313" key="3">
    <source>
        <dbReference type="Proteomes" id="UP000254291"/>
    </source>
</evidence>
<dbReference type="PANTHER" id="PTHR22602:SF0">
    <property type="entry name" value="TRANSFERASE CAF17, MITOCHONDRIAL-RELATED"/>
    <property type="match status" value="1"/>
</dbReference>
<dbReference type="EMBL" id="UGQM01000001">
    <property type="protein sequence ID" value="STZ45584.1"/>
    <property type="molecule type" value="Genomic_DNA"/>
</dbReference>
<dbReference type="PANTHER" id="PTHR22602">
    <property type="entry name" value="TRANSFERASE CAF17, MITOCHONDRIAL-RELATED"/>
    <property type="match status" value="1"/>
</dbReference>
<dbReference type="GO" id="GO:0016226">
    <property type="term" value="P:iron-sulfur cluster assembly"/>
    <property type="evidence" value="ECO:0007669"/>
    <property type="project" value="TreeGrafter"/>
</dbReference>
<dbReference type="AlphaFoldDB" id="A0A378SUP5"/>
<dbReference type="GO" id="GO:0016740">
    <property type="term" value="F:transferase activity"/>
    <property type="evidence" value="ECO:0007669"/>
    <property type="project" value="UniProtKB-KW"/>
</dbReference>
<organism evidence="2 3">
    <name type="scientific">Mycolicibacterium gilvum</name>
    <dbReference type="NCBI Taxonomy" id="1804"/>
    <lineage>
        <taxon>Bacteria</taxon>
        <taxon>Bacillati</taxon>
        <taxon>Actinomycetota</taxon>
        <taxon>Actinomycetes</taxon>
        <taxon>Mycobacteriales</taxon>
        <taxon>Mycobacteriaceae</taxon>
        <taxon>Mycolicibacterium</taxon>
    </lineage>
</organism>
<dbReference type="InterPro" id="IPR017703">
    <property type="entry name" value="YgfZ/GCV_T_CS"/>
</dbReference>
<dbReference type="InterPro" id="IPR045179">
    <property type="entry name" value="YgfZ/GcvT"/>
</dbReference>
<keyword evidence="2" id="KW-0808">Transferase</keyword>
<evidence type="ECO:0000313" key="2">
    <source>
        <dbReference type="EMBL" id="STZ45584.1"/>
    </source>
</evidence>
<sequence length="375" mass="39686">MSWETSKVPVPDGPDAGTAWHYGDPLGEQRAAADAAVVVDRSHRSVLTLTGGERKSWLHTISSQHVSELPDGAVTENLSLDGQGRVEDHWLQTELAGRTVIDTEPWRGEALESFLRKMVFWSDVAIESADLAVLSLLGPAVADTPVLTALGLDELPSEGSAVELPGGGFVRRLPGTGVEVDVVVPRPEVARWFDALVAAGVRPAGTWAYEAHRVAAQRPRLGIDTDERTIPHEVGWIGGPGVGAVHLEKGCYRGQETVARVHNLGKPPRMLVQVHLDGDAERPSPGDPLLAGGRAVGRLGTVVDHVDEGVIALALVKRGLPADTALTTGGRVQVAAAMDPESVPPADVVGAGRLAIERLRTGGREEPSRPGGREM</sequence>
<evidence type="ECO:0000256" key="1">
    <source>
        <dbReference type="ARBA" id="ARBA00022946"/>
    </source>
</evidence>
<reference evidence="2 3" key="1">
    <citation type="submission" date="2018-06" db="EMBL/GenBank/DDBJ databases">
        <authorList>
            <consortium name="Pathogen Informatics"/>
            <person name="Doyle S."/>
        </authorList>
    </citation>
    <scope>NUCLEOTIDE SEQUENCE [LARGE SCALE GENOMIC DNA]</scope>
    <source>
        <strain evidence="2 3">NCTC10742</strain>
    </source>
</reference>
<dbReference type="Proteomes" id="UP000254291">
    <property type="component" value="Unassembled WGS sequence"/>
</dbReference>
<protein>
    <submittedName>
        <fullName evidence="2">Glycine cleavage T protein (Aminomethyl transferase)</fullName>
    </submittedName>
</protein>
<gene>
    <name evidence="2" type="ORF">NCTC10742_04843</name>
</gene>
<dbReference type="RefSeq" id="WP_115328351.1">
    <property type="nucleotide sequence ID" value="NZ_JACKST010000052.1"/>
</dbReference>
<dbReference type="NCBIfam" id="TIGR03317">
    <property type="entry name" value="ygfZ_signature"/>
    <property type="match status" value="1"/>
</dbReference>